<evidence type="ECO:0008006" key="4">
    <source>
        <dbReference type="Google" id="ProtNLM"/>
    </source>
</evidence>
<organism evidence="2 3">
    <name type="scientific">Hypsibius exemplaris</name>
    <name type="common">Freshwater tardigrade</name>
    <dbReference type="NCBI Taxonomy" id="2072580"/>
    <lineage>
        <taxon>Eukaryota</taxon>
        <taxon>Metazoa</taxon>
        <taxon>Ecdysozoa</taxon>
        <taxon>Tardigrada</taxon>
        <taxon>Eutardigrada</taxon>
        <taxon>Parachela</taxon>
        <taxon>Hypsibioidea</taxon>
        <taxon>Hypsibiidae</taxon>
        <taxon>Hypsibius</taxon>
    </lineage>
</organism>
<sequence length="330" mass="36931">MIGVWDQQEPGTWRDFILDLAIHCDPAVQMEFGVVSSPLVSGQFIIYDERKGGVAGVMAADGKFRRINSSELPRNRLQQMGTDYVSAFANIFGAVSAGGPKKKPGLSGPSSVRTEPTGSTSEVVPLQPVASKMPKRKPRLVRRKLFGYQDDEPYYGMGGSRKSKAESHVPVRQSQRRINTELLHNAVLDDNLGVGIDDDANQRRSWHKPRVYEKLIRQHRYDHRKLMFQVQQTTGHREWLPAEAVDGALICIYRDLLNLAPGADFEQPVEKPRRRHRKHRPLEELSIVRPASHPTEAVMGSSGSASVSSPAELDPARQLWLDVLTQDSLL</sequence>
<proteinExistence type="predicted"/>
<reference evidence="3" key="1">
    <citation type="submission" date="2017-01" db="EMBL/GenBank/DDBJ databases">
        <title>Comparative genomics of anhydrobiosis in the tardigrade Hypsibius dujardini.</title>
        <authorList>
            <person name="Yoshida Y."/>
            <person name="Koutsovoulos G."/>
            <person name="Laetsch D."/>
            <person name="Stevens L."/>
            <person name="Kumar S."/>
            <person name="Horikawa D."/>
            <person name="Ishino K."/>
            <person name="Komine S."/>
            <person name="Tomita M."/>
            <person name="Blaxter M."/>
            <person name="Arakawa K."/>
        </authorList>
    </citation>
    <scope>NUCLEOTIDE SEQUENCE [LARGE SCALE GENOMIC DNA]</scope>
    <source>
        <strain evidence="3">Z151</strain>
    </source>
</reference>
<gene>
    <name evidence="2" type="ORF">BV898_15058</name>
</gene>
<comment type="caution">
    <text evidence="2">The sequence shown here is derived from an EMBL/GenBank/DDBJ whole genome shotgun (WGS) entry which is preliminary data.</text>
</comment>
<evidence type="ECO:0000313" key="3">
    <source>
        <dbReference type="Proteomes" id="UP000192578"/>
    </source>
</evidence>
<feature type="region of interest" description="Disordered" evidence="1">
    <location>
        <begin position="267"/>
        <end position="310"/>
    </location>
</feature>
<accession>A0A9X6NH60</accession>
<evidence type="ECO:0000256" key="1">
    <source>
        <dbReference type="SAM" id="MobiDB-lite"/>
    </source>
</evidence>
<feature type="compositionally biased region" description="Low complexity" evidence="1">
    <location>
        <begin position="297"/>
        <end position="309"/>
    </location>
</feature>
<name>A0A9X6NH60_HYPEX</name>
<dbReference type="OrthoDB" id="10659818at2759"/>
<evidence type="ECO:0000313" key="2">
    <source>
        <dbReference type="EMBL" id="OWA50546.1"/>
    </source>
</evidence>
<dbReference type="Proteomes" id="UP000192578">
    <property type="component" value="Unassembled WGS sequence"/>
</dbReference>
<dbReference type="AlphaFoldDB" id="A0A9X6NH60"/>
<feature type="region of interest" description="Disordered" evidence="1">
    <location>
        <begin position="99"/>
        <end position="135"/>
    </location>
</feature>
<protein>
    <recommendedName>
        <fullName evidence="4">Chromo domain-containing protein</fullName>
    </recommendedName>
</protein>
<keyword evidence="3" id="KW-1185">Reference proteome</keyword>
<dbReference type="EMBL" id="MTYJ01000195">
    <property type="protein sequence ID" value="OWA50546.1"/>
    <property type="molecule type" value="Genomic_DNA"/>
</dbReference>
<feature type="compositionally biased region" description="Polar residues" evidence="1">
    <location>
        <begin position="112"/>
        <end position="122"/>
    </location>
</feature>